<gene>
    <name evidence="2" type="ORF">PoB_001778600</name>
</gene>
<comment type="caution">
    <text evidence="2">The sequence shown here is derived from an EMBL/GenBank/DDBJ whole genome shotgun (WGS) entry which is preliminary data.</text>
</comment>
<evidence type="ECO:0000313" key="2">
    <source>
        <dbReference type="EMBL" id="GFN91280.1"/>
    </source>
</evidence>
<name>A0AAV3YVZ2_9GAST</name>
<dbReference type="Proteomes" id="UP000735302">
    <property type="component" value="Unassembled WGS sequence"/>
</dbReference>
<keyword evidence="3" id="KW-1185">Reference proteome</keyword>
<accession>A0AAV3YVZ2</accession>
<organism evidence="2 3">
    <name type="scientific">Plakobranchus ocellatus</name>
    <dbReference type="NCBI Taxonomy" id="259542"/>
    <lineage>
        <taxon>Eukaryota</taxon>
        <taxon>Metazoa</taxon>
        <taxon>Spiralia</taxon>
        <taxon>Lophotrochozoa</taxon>
        <taxon>Mollusca</taxon>
        <taxon>Gastropoda</taxon>
        <taxon>Heterobranchia</taxon>
        <taxon>Euthyneura</taxon>
        <taxon>Panpulmonata</taxon>
        <taxon>Sacoglossa</taxon>
        <taxon>Placobranchoidea</taxon>
        <taxon>Plakobranchidae</taxon>
        <taxon>Plakobranchus</taxon>
    </lineage>
</organism>
<evidence type="ECO:0000313" key="3">
    <source>
        <dbReference type="Proteomes" id="UP000735302"/>
    </source>
</evidence>
<sequence>MRPKKRLHMCLPSGQSAGGGARTRDRRVPADFTADSLATVPPVGDTGGVRRYEDGVGLKFRKRSESGLNTAQDGLVF</sequence>
<protein>
    <submittedName>
        <fullName evidence="2">Uncharacterized protein</fullName>
    </submittedName>
</protein>
<evidence type="ECO:0000256" key="1">
    <source>
        <dbReference type="SAM" id="MobiDB-lite"/>
    </source>
</evidence>
<feature type="region of interest" description="Disordered" evidence="1">
    <location>
        <begin position="1"/>
        <end position="25"/>
    </location>
</feature>
<proteinExistence type="predicted"/>
<reference evidence="2 3" key="1">
    <citation type="journal article" date="2021" name="Elife">
        <title>Chloroplast acquisition without the gene transfer in kleptoplastic sea slugs, Plakobranchus ocellatus.</title>
        <authorList>
            <person name="Maeda T."/>
            <person name="Takahashi S."/>
            <person name="Yoshida T."/>
            <person name="Shimamura S."/>
            <person name="Takaki Y."/>
            <person name="Nagai Y."/>
            <person name="Toyoda A."/>
            <person name="Suzuki Y."/>
            <person name="Arimoto A."/>
            <person name="Ishii H."/>
            <person name="Satoh N."/>
            <person name="Nishiyama T."/>
            <person name="Hasebe M."/>
            <person name="Maruyama T."/>
            <person name="Minagawa J."/>
            <person name="Obokata J."/>
            <person name="Shigenobu S."/>
        </authorList>
    </citation>
    <scope>NUCLEOTIDE SEQUENCE [LARGE SCALE GENOMIC DNA]</scope>
</reference>
<dbReference type="AlphaFoldDB" id="A0AAV3YVZ2"/>
<dbReference type="EMBL" id="BLXT01002115">
    <property type="protein sequence ID" value="GFN91280.1"/>
    <property type="molecule type" value="Genomic_DNA"/>
</dbReference>